<evidence type="ECO:0000256" key="2">
    <source>
        <dbReference type="SAM" id="MobiDB-lite"/>
    </source>
</evidence>
<feature type="coiled-coil region" evidence="1">
    <location>
        <begin position="654"/>
        <end position="681"/>
    </location>
</feature>
<reference evidence="3" key="1">
    <citation type="submission" date="2021-02" db="EMBL/GenBank/DDBJ databases">
        <authorList>
            <person name="Dougan E. K."/>
            <person name="Rhodes N."/>
            <person name="Thang M."/>
            <person name="Chan C."/>
        </authorList>
    </citation>
    <scope>NUCLEOTIDE SEQUENCE</scope>
</reference>
<sequence length="922" mass="102230">MSEHDATSDRKSRTASWELLGRAGALLTGREEKDARERIQSDSRRTHVAEVLVCCLEVAEVDESEDVMQELERALEAAQKVGVFPELRVKARRVITQFRQSLRRVTGAEANVQRLQRRLEAELLAAEETSRNRNRSAPAAAAPALSGEGEGSSTCKSSLSFASPAESASSNGEFKRQKKIESLMQQLQVALKEAEQAGVPEESCIEAVELSLRLEQHQRADQLTAKKLHELAAMEDPEKIEDFLFHTKDGSMLPKGGEARRMLDVLTTRVVRLAEKEQLQQWLLSELSQAGEASDLLRLKQLFVQADVLKLTVPPAVVALLHELESEEAEIVAKGDTFSSTTSSTKSSCKDPHERQRVFGLRRIRMVKGAVEEAEDDPHEECLDAARKAICEGQQTGAPAGELEKLEKRLTALELEHRPRQQAERQLLGVMLQAEAGPGHDPEETLLLEEQVKELREAIAEATRRCVDEEMIQAAEEMLERTIEARNKQRAAMDEVRRALFRPGRTEADVERLEKAVDDARSCNCGVQAAHALRKLAHLREVQVNRETAGAELVEASKGLGYGARERLENAVREAKRVGVSAEKLRASAARLAELAEHERRCALIAGNIRRILPVLRKEPWRFQHYAEAAKSMSPWSQELEQCVGQGQELLVKIQEEQKKLKEAQHVLQSTIKRIEEARSKGELTGELLAALPAALEKGKGAGVSEELLREGQQHMKDFKREGCQRSVAEHRLKLALNARDHAEIERSMRQVRALGIFDIKSLGGGGAQSARGDRAEPSKSARLMEVASSTLRHLSDAAARRQVAAASLQQCISEGGSDSIALPPVERSMMGGSADAAATQKGIHGWLKEAQDALQEAKHCGVAPTLIEQAKHKIRLKRRECQEQLEANKALQKVLSKKDAPQQVVLAKMRRVQRLQADRSL</sequence>
<accession>A0A813G6I4</accession>
<dbReference type="EMBL" id="CAJNNW010030930">
    <property type="protein sequence ID" value="CAE8705241.1"/>
    <property type="molecule type" value="Genomic_DNA"/>
</dbReference>
<feature type="region of interest" description="Disordered" evidence="2">
    <location>
        <begin position="127"/>
        <end position="174"/>
    </location>
</feature>
<proteinExistence type="predicted"/>
<gene>
    <name evidence="3" type="ORF">PGLA1383_LOCUS35935</name>
    <name evidence="4" type="ORF">PGLA2088_LOCUS33600</name>
</gene>
<dbReference type="EMBL" id="CAJNNV010026478">
    <property type="protein sequence ID" value="CAE8618304.1"/>
    <property type="molecule type" value="Genomic_DNA"/>
</dbReference>
<protein>
    <submittedName>
        <fullName evidence="3">Uncharacterized protein</fullName>
    </submittedName>
</protein>
<evidence type="ECO:0000313" key="5">
    <source>
        <dbReference type="Proteomes" id="UP000654075"/>
    </source>
</evidence>
<comment type="caution">
    <text evidence="3">The sequence shown here is derived from an EMBL/GenBank/DDBJ whole genome shotgun (WGS) entry which is preliminary data.</text>
</comment>
<evidence type="ECO:0000313" key="3">
    <source>
        <dbReference type="EMBL" id="CAE8618304.1"/>
    </source>
</evidence>
<keyword evidence="5" id="KW-1185">Reference proteome</keyword>
<dbReference type="Proteomes" id="UP000654075">
    <property type="component" value="Unassembled WGS sequence"/>
</dbReference>
<feature type="compositionally biased region" description="Low complexity" evidence="2">
    <location>
        <begin position="135"/>
        <end position="144"/>
    </location>
</feature>
<dbReference type="Proteomes" id="UP000626109">
    <property type="component" value="Unassembled WGS sequence"/>
</dbReference>
<evidence type="ECO:0000313" key="4">
    <source>
        <dbReference type="EMBL" id="CAE8705241.1"/>
    </source>
</evidence>
<feature type="coiled-coil region" evidence="1">
    <location>
        <begin position="445"/>
        <end position="492"/>
    </location>
</feature>
<feature type="compositionally biased region" description="Polar residues" evidence="2">
    <location>
        <begin position="151"/>
        <end position="172"/>
    </location>
</feature>
<organism evidence="3 5">
    <name type="scientific">Polarella glacialis</name>
    <name type="common">Dinoflagellate</name>
    <dbReference type="NCBI Taxonomy" id="89957"/>
    <lineage>
        <taxon>Eukaryota</taxon>
        <taxon>Sar</taxon>
        <taxon>Alveolata</taxon>
        <taxon>Dinophyceae</taxon>
        <taxon>Suessiales</taxon>
        <taxon>Suessiaceae</taxon>
        <taxon>Polarella</taxon>
    </lineage>
</organism>
<dbReference type="AlphaFoldDB" id="A0A813G6I4"/>
<evidence type="ECO:0000256" key="1">
    <source>
        <dbReference type="SAM" id="Coils"/>
    </source>
</evidence>
<keyword evidence="1" id="KW-0175">Coiled coil</keyword>
<name>A0A813G6I4_POLGL</name>